<keyword evidence="2" id="KW-1185">Reference proteome</keyword>
<sequence>MLHIASRPAWGYLNPVEIRQRHEQQHILAAQTRLSGITGNFGFPLVNQRCVHICSTRTHGVGATSQAIPGQVEAVVKDKVQPIA</sequence>
<dbReference type="AlphaFoldDB" id="A0A1H0A1G9"/>
<dbReference type="GeneID" id="96657145"/>
<evidence type="ECO:0000313" key="1">
    <source>
        <dbReference type="EMBL" id="SDN27134.1"/>
    </source>
</evidence>
<dbReference type="Proteomes" id="UP000199063">
    <property type="component" value="Unassembled WGS sequence"/>
</dbReference>
<dbReference type="EMBL" id="FNHI01000023">
    <property type="protein sequence ID" value="SDN27134.1"/>
    <property type="molecule type" value="Genomic_DNA"/>
</dbReference>
<accession>A0A1H0A1G9</accession>
<proteinExistence type="predicted"/>
<organism evidence="1 2">
    <name type="scientific">Streptomyces wuyuanensis</name>
    <dbReference type="NCBI Taxonomy" id="1196353"/>
    <lineage>
        <taxon>Bacteria</taxon>
        <taxon>Bacillati</taxon>
        <taxon>Actinomycetota</taxon>
        <taxon>Actinomycetes</taxon>
        <taxon>Kitasatosporales</taxon>
        <taxon>Streptomycetaceae</taxon>
        <taxon>Streptomyces</taxon>
    </lineage>
</organism>
<protein>
    <submittedName>
        <fullName evidence="1">Uncharacterized protein</fullName>
    </submittedName>
</protein>
<reference evidence="2" key="1">
    <citation type="submission" date="2016-10" db="EMBL/GenBank/DDBJ databases">
        <authorList>
            <person name="Varghese N."/>
            <person name="Submissions S."/>
        </authorList>
    </citation>
    <scope>NUCLEOTIDE SEQUENCE [LARGE SCALE GENOMIC DNA]</scope>
    <source>
        <strain evidence="2">CGMCC 4.7042</strain>
    </source>
</reference>
<gene>
    <name evidence="1" type="ORF">SAMN05444921_12329</name>
</gene>
<evidence type="ECO:0000313" key="2">
    <source>
        <dbReference type="Proteomes" id="UP000199063"/>
    </source>
</evidence>
<dbReference type="RefSeq" id="WP_167746110.1">
    <property type="nucleotide sequence ID" value="NZ_FNHI01000023.1"/>
</dbReference>
<name>A0A1H0A1G9_9ACTN</name>